<sequence length="67" mass="7349">MGDADSIRNTAGRASGEMNAGRADDDATSVDERSDEADRGAYWDHLDRGMDVGRGQREVRDRNRPAP</sequence>
<keyword evidence="3" id="KW-1185">Reference proteome</keyword>
<dbReference type="EMBL" id="FNPH01000001">
    <property type="protein sequence ID" value="SDY22355.1"/>
    <property type="molecule type" value="Genomic_DNA"/>
</dbReference>
<evidence type="ECO:0000256" key="1">
    <source>
        <dbReference type="SAM" id="MobiDB-lite"/>
    </source>
</evidence>
<feature type="region of interest" description="Disordered" evidence="1">
    <location>
        <begin position="1"/>
        <end position="67"/>
    </location>
</feature>
<proteinExistence type="predicted"/>
<dbReference type="AlphaFoldDB" id="A0A1H3I4F8"/>
<feature type="compositionally biased region" description="Basic and acidic residues" evidence="1">
    <location>
        <begin position="22"/>
        <end position="67"/>
    </location>
</feature>
<dbReference type="STRING" id="405436.SAMN05444365_1011112"/>
<dbReference type="Proteomes" id="UP000242415">
    <property type="component" value="Unassembled WGS sequence"/>
</dbReference>
<evidence type="ECO:0000313" key="3">
    <source>
        <dbReference type="Proteomes" id="UP000242415"/>
    </source>
</evidence>
<organism evidence="2 3">
    <name type="scientific">Micromonospora pattaloongensis</name>
    <dbReference type="NCBI Taxonomy" id="405436"/>
    <lineage>
        <taxon>Bacteria</taxon>
        <taxon>Bacillati</taxon>
        <taxon>Actinomycetota</taxon>
        <taxon>Actinomycetes</taxon>
        <taxon>Micromonosporales</taxon>
        <taxon>Micromonosporaceae</taxon>
        <taxon>Micromonospora</taxon>
    </lineage>
</organism>
<evidence type="ECO:0000313" key="2">
    <source>
        <dbReference type="EMBL" id="SDY22355.1"/>
    </source>
</evidence>
<reference evidence="3" key="1">
    <citation type="submission" date="2016-10" db="EMBL/GenBank/DDBJ databases">
        <authorList>
            <person name="Varghese N."/>
            <person name="Submissions S."/>
        </authorList>
    </citation>
    <scope>NUCLEOTIDE SEQUENCE [LARGE SCALE GENOMIC DNA]</scope>
    <source>
        <strain evidence="3">DSM 45245</strain>
    </source>
</reference>
<protein>
    <submittedName>
        <fullName evidence="2">Uncharacterized protein</fullName>
    </submittedName>
</protein>
<dbReference type="RefSeq" id="WP_091552053.1">
    <property type="nucleotide sequence ID" value="NZ_FNPH01000001.1"/>
</dbReference>
<accession>A0A1H3I4F8</accession>
<name>A0A1H3I4F8_9ACTN</name>
<gene>
    <name evidence="2" type="ORF">SAMN05444365_1011112</name>
</gene>